<dbReference type="Proteomes" id="UP000789920">
    <property type="component" value="Unassembled WGS sequence"/>
</dbReference>
<reference evidence="1" key="1">
    <citation type="submission" date="2021-06" db="EMBL/GenBank/DDBJ databases">
        <authorList>
            <person name="Kallberg Y."/>
            <person name="Tangrot J."/>
            <person name="Rosling A."/>
        </authorList>
    </citation>
    <scope>NUCLEOTIDE SEQUENCE</scope>
    <source>
        <strain evidence="1">MA461A</strain>
    </source>
</reference>
<dbReference type="EMBL" id="CAJVQC010019253">
    <property type="protein sequence ID" value="CAG8699836.1"/>
    <property type="molecule type" value="Genomic_DNA"/>
</dbReference>
<accession>A0ACA9PDC2</accession>
<comment type="caution">
    <text evidence="1">The sequence shown here is derived from an EMBL/GenBank/DDBJ whole genome shotgun (WGS) entry which is preliminary data.</text>
</comment>
<proteinExistence type="predicted"/>
<evidence type="ECO:0000313" key="1">
    <source>
        <dbReference type="EMBL" id="CAG8699836.1"/>
    </source>
</evidence>
<gene>
    <name evidence="1" type="ORF">RPERSI_LOCUS9969</name>
</gene>
<evidence type="ECO:0000313" key="2">
    <source>
        <dbReference type="Proteomes" id="UP000789920"/>
    </source>
</evidence>
<name>A0ACA9PDC2_9GLOM</name>
<organism evidence="1 2">
    <name type="scientific">Racocetra persica</name>
    <dbReference type="NCBI Taxonomy" id="160502"/>
    <lineage>
        <taxon>Eukaryota</taxon>
        <taxon>Fungi</taxon>
        <taxon>Fungi incertae sedis</taxon>
        <taxon>Mucoromycota</taxon>
        <taxon>Glomeromycotina</taxon>
        <taxon>Glomeromycetes</taxon>
        <taxon>Diversisporales</taxon>
        <taxon>Gigasporaceae</taxon>
        <taxon>Racocetra</taxon>
    </lineage>
</organism>
<sequence length="49" mass="5537">MCSMCTTSNFTNNFGLLFSPKVSWRKVVLSVGHTSMCLGLFFLLESSQW</sequence>
<keyword evidence="2" id="KW-1185">Reference proteome</keyword>
<protein>
    <submittedName>
        <fullName evidence="1">8097_t:CDS:1</fullName>
    </submittedName>
</protein>